<proteinExistence type="predicted"/>
<name>A0ABR2L6D9_9EUKA</name>
<dbReference type="Proteomes" id="UP001470230">
    <property type="component" value="Unassembled WGS sequence"/>
</dbReference>
<organism evidence="2 3">
    <name type="scientific">Tritrichomonas musculus</name>
    <dbReference type="NCBI Taxonomy" id="1915356"/>
    <lineage>
        <taxon>Eukaryota</taxon>
        <taxon>Metamonada</taxon>
        <taxon>Parabasalia</taxon>
        <taxon>Tritrichomonadida</taxon>
        <taxon>Tritrichomonadidae</taxon>
        <taxon>Tritrichomonas</taxon>
    </lineage>
</organism>
<dbReference type="Gene3D" id="2.40.320.10">
    <property type="entry name" value="Hypothetical Protein Pfu-838710-001"/>
    <property type="match status" value="1"/>
</dbReference>
<dbReference type="SUPFAM" id="SSF55154">
    <property type="entry name" value="CYTH-like phosphatases"/>
    <property type="match status" value="1"/>
</dbReference>
<dbReference type="PANTHER" id="PTHR34948">
    <property type="entry name" value="OS08G0299200 PROTEIN"/>
    <property type="match status" value="1"/>
</dbReference>
<comment type="caution">
    <text evidence="2">The sequence shown here is derived from an EMBL/GenBank/DDBJ whole genome shotgun (WGS) entry which is preliminary data.</text>
</comment>
<evidence type="ECO:0000259" key="1">
    <source>
        <dbReference type="PROSITE" id="PS51707"/>
    </source>
</evidence>
<dbReference type="Pfam" id="PF01928">
    <property type="entry name" value="CYTH"/>
    <property type="match status" value="1"/>
</dbReference>
<evidence type="ECO:0000313" key="3">
    <source>
        <dbReference type="Proteomes" id="UP001470230"/>
    </source>
</evidence>
<dbReference type="PANTHER" id="PTHR34948:SF2">
    <property type="entry name" value="TRIPHOSPHATE TUNNEL METALLOENZYME 3"/>
    <property type="match status" value="1"/>
</dbReference>
<dbReference type="SMART" id="SM01118">
    <property type="entry name" value="CYTH"/>
    <property type="match status" value="1"/>
</dbReference>
<reference evidence="2 3" key="1">
    <citation type="submission" date="2024-04" db="EMBL/GenBank/DDBJ databases">
        <title>Tritrichomonas musculus Genome.</title>
        <authorList>
            <person name="Alves-Ferreira E."/>
            <person name="Grigg M."/>
            <person name="Lorenzi H."/>
            <person name="Galac M."/>
        </authorList>
    </citation>
    <scope>NUCLEOTIDE SEQUENCE [LARGE SCALE GENOMIC DNA]</scope>
    <source>
        <strain evidence="2 3">EAF2021</strain>
    </source>
</reference>
<keyword evidence="3" id="KW-1185">Reference proteome</keyword>
<evidence type="ECO:0000313" key="2">
    <source>
        <dbReference type="EMBL" id="KAK8898919.1"/>
    </source>
</evidence>
<dbReference type="EMBL" id="JAPFFF010000001">
    <property type="protein sequence ID" value="KAK8898919.1"/>
    <property type="molecule type" value="Genomic_DNA"/>
</dbReference>
<dbReference type="InterPro" id="IPR023577">
    <property type="entry name" value="CYTH_domain"/>
</dbReference>
<protein>
    <recommendedName>
        <fullName evidence="1">CYTH domain-containing protein</fullName>
    </recommendedName>
</protein>
<sequence>MTEIEIKLSLSESDYGKVIDHFKSSLKETLDQWNIFFDTSSFDLIKTKSNLRLRRILSDKSPEKWFLTCKQGGKMVNGVALKPEYETEITPELGKYLITAPPDLFSKLPAKIQEPISFAKDWKFQIIGDFRTVRRVIPFEGTKIEADESFLPNSTKFYEIEVESEHPEELKPKIEQKLNEIGAKFTNSSKGKMRRLLELPDNLRFSRKSYVIE</sequence>
<feature type="domain" description="CYTH" evidence="1">
    <location>
        <begin position="1"/>
        <end position="202"/>
    </location>
</feature>
<dbReference type="InterPro" id="IPR033469">
    <property type="entry name" value="CYTH-like_dom_sf"/>
</dbReference>
<dbReference type="PROSITE" id="PS51707">
    <property type="entry name" value="CYTH"/>
    <property type="match status" value="1"/>
</dbReference>
<accession>A0ABR2L6D9</accession>
<gene>
    <name evidence="2" type="ORF">M9Y10_001211</name>
</gene>